<organism evidence="2 3">
    <name type="scientific">Desulfovibrio porci</name>
    <dbReference type="NCBI Taxonomy" id="2605782"/>
    <lineage>
        <taxon>Bacteria</taxon>
        <taxon>Pseudomonadati</taxon>
        <taxon>Thermodesulfobacteriota</taxon>
        <taxon>Desulfovibrionia</taxon>
        <taxon>Desulfovibrionales</taxon>
        <taxon>Desulfovibrionaceae</taxon>
        <taxon>Desulfovibrio</taxon>
    </lineage>
</organism>
<dbReference type="Pfam" id="PF13801">
    <property type="entry name" value="Metal_resist"/>
    <property type="match status" value="1"/>
</dbReference>
<feature type="chain" id="PRO_5026671129" evidence="1">
    <location>
        <begin position="28"/>
        <end position="160"/>
    </location>
</feature>
<dbReference type="RefSeq" id="WP_154508891.1">
    <property type="nucleotide sequence ID" value="NZ_DBFWWU010000131.1"/>
</dbReference>
<reference evidence="2 3" key="1">
    <citation type="submission" date="2019-09" db="EMBL/GenBank/DDBJ databases">
        <title>In-depth cultivation of the pig gut microbiome towards novel bacterial diversity and tailored functional studies.</title>
        <authorList>
            <person name="Wylensek D."/>
            <person name="Hitch T.C.A."/>
            <person name="Clavel T."/>
        </authorList>
    </citation>
    <scope>NUCLEOTIDE SEQUENCE [LARGE SCALE GENOMIC DNA]</scope>
    <source>
        <strain evidence="2 3">PG-178-WT-4</strain>
    </source>
</reference>
<feature type="signal peptide" evidence="1">
    <location>
        <begin position="1"/>
        <end position="27"/>
    </location>
</feature>
<name>A0A6L5XIK6_9BACT</name>
<gene>
    <name evidence="2" type="ORF">FYJ44_02635</name>
</gene>
<sequence>MKKTTLRTTSLALAAILVLGFAGISQARGHGGWDDGPRYNAPISPEQQEKAEKIFSSHYEKMDSVRQALITKRAELDAQMSSPSPDKAKIESLSREIGELRGKMLAARTDLRAQLDKEGLPMGYGHMGPGYGHMGSGYGMGMHHGGYGHGGYGGRGGCWR</sequence>
<evidence type="ECO:0000313" key="2">
    <source>
        <dbReference type="EMBL" id="MSS26958.1"/>
    </source>
</evidence>
<comment type="caution">
    <text evidence="2">The sequence shown here is derived from an EMBL/GenBank/DDBJ whole genome shotgun (WGS) entry which is preliminary data.</text>
</comment>
<evidence type="ECO:0000256" key="1">
    <source>
        <dbReference type="SAM" id="SignalP"/>
    </source>
</evidence>
<dbReference type="InterPro" id="IPR025961">
    <property type="entry name" value="Metal_resist"/>
</dbReference>
<dbReference type="Proteomes" id="UP000477488">
    <property type="component" value="Unassembled WGS sequence"/>
</dbReference>
<dbReference type="EMBL" id="VUMH01000002">
    <property type="protein sequence ID" value="MSS26958.1"/>
    <property type="molecule type" value="Genomic_DNA"/>
</dbReference>
<dbReference type="Gene3D" id="1.20.120.1490">
    <property type="match status" value="1"/>
</dbReference>
<dbReference type="AlphaFoldDB" id="A0A6L5XIK6"/>
<evidence type="ECO:0000313" key="3">
    <source>
        <dbReference type="Proteomes" id="UP000477488"/>
    </source>
</evidence>
<dbReference type="GO" id="GO:0042597">
    <property type="term" value="C:periplasmic space"/>
    <property type="evidence" value="ECO:0007669"/>
    <property type="project" value="InterPro"/>
</dbReference>
<accession>A0A6L5XIK6</accession>
<proteinExistence type="predicted"/>
<keyword evidence="3" id="KW-1185">Reference proteome</keyword>
<keyword evidence="1" id="KW-0732">Signal</keyword>
<dbReference type="CDD" id="cd09916">
    <property type="entry name" value="CpxP_like"/>
    <property type="match status" value="1"/>
</dbReference>
<protein>
    <submittedName>
        <fullName evidence="2">Periplasmic heavy metal sensor</fullName>
    </submittedName>
</protein>
<dbReference type="InterPro" id="IPR012899">
    <property type="entry name" value="LTXXQ"/>
</dbReference>